<keyword evidence="4" id="KW-0378">Hydrolase</keyword>
<evidence type="ECO:0000256" key="1">
    <source>
        <dbReference type="ARBA" id="ARBA00022722"/>
    </source>
</evidence>
<dbReference type="NCBIfam" id="TIGR00287">
    <property type="entry name" value="cas1"/>
    <property type="match status" value="1"/>
</dbReference>
<evidence type="ECO:0000256" key="3">
    <source>
        <dbReference type="ARBA" id="ARBA00022759"/>
    </source>
</evidence>
<keyword evidence="5" id="KW-0460">Magnesium</keyword>
<dbReference type="GO" id="GO:0016787">
    <property type="term" value="F:hydrolase activity"/>
    <property type="evidence" value="ECO:0007669"/>
    <property type="project" value="UniProtKB-KW"/>
</dbReference>
<dbReference type="AlphaFoldDB" id="A0A1V1P665"/>
<evidence type="ECO:0000256" key="5">
    <source>
        <dbReference type="ARBA" id="ARBA00022842"/>
    </source>
</evidence>
<dbReference type="CDD" id="cd09634">
    <property type="entry name" value="Cas1_I-II-III"/>
    <property type="match status" value="1"/>
</dbReference>
<dbReference type="GO" id="GO:0003677">
    <property type="term" value="F:DNA binding"/>
    <property type="evidence" value="ECO:0007669"/>
    <property type="project" value="UniProtKB-KW"/>
</dbReference>
<evidence type="ECO:0000256" key="8">
    <source>
        <dbReference type="ARBA" id="ARBA00023211"/>
    </source>
</evidence>
<dbReference type="Proteomes" id="UP000189670">
    <property type="component" value="Unassembled WGS sequence"/>
</dbReference>
<keyword evidence="8" id="KW-0464">Manganese</keyword>
<dbReference type="GO" id="GO:0043571">
    <property type="term" value="P:maintenance of CRISPR repeat elements"/>
    <property type="evidence" value="ECO:0007669"/>
    <property type="project" value="InterPro"/>
</dbReference>
<evidence type="ECO:0000256" key="2">
    <source>
        <dbReference type="ARBA" id="ARBA00022723"/>
    </source>
</evidence>
<reference evidence="11" key="1">
    <citation type="submission" date="2012-11" db="EMBL/GenBank/DDBJ databases">
        <authorList>
            <person name="Lucero-Rivera Y.E."/>
            <person name="Tovar-Ramirez D."/>
        </authorList>
    </citation>
    <scope>NUCLEOTIDE SEQUENCE [LARGE SCALE GENOMIC DNA]</scope>
    <source>
        <strain evidence="11">Araruama</strain>
    </source>
</reference>
<name>A0A1V1P665_9BACT</name>
<evidence type="ECO:0000256" key="7">
    <source>
        <dbReference type="ARBA" id="ARBA00023125"/>
    </source>
</evidence>
<comment type="subunit">
    <text evidence="9">Homodimer, forms a heterotetramer with a Cas2 homodimer.</text>
</comment>
<dbReference type="Gene3D" id="1.20.120.920">
    <property type="entry name" value="CRISPR-associated endonuclease Cas1, C-terminal domain"/>
    <property type="match status" value="1"/>
</dbReference>
<dbReference type="PANTHER" id="PTHR34353">
    <property type="entry name" value="CRISPR-ASSOCIATED ENDONUCLEASE CAS1 1"/>
    <property type="match status" value="1"/>
</dbReference>
<dbReference type="GO" id="GO:0046872">
    <property type="term" value="F:metal ion binding"/>
    <property type="evidence" value="ECO:0007669"/>
    <property type="project" value="UniProtKB-KW"/>
</dbReference>
<sequence>MFHFNGILRESQWRAYFSDHQSLYLAKVIVSAKIRNMRTLMMRYLRDKQDSDDKSYFNKMTDIRKQAESAHSIDSLRGYEGLSARCYFENFSRFIKESQQELFPFNGRNRRPPKDPVNALLSFGYSLLSKDCTSTGTRVGFDSFCGFYHTMKYGRPSLALDIMEVFRQPIVDSVVLTCINNGVFNAKDFLQYQGVCYLNERGRKKFFSQYEMRKKDHVTHPYFHYRMSYSRTIELQFRLLAKYLLNDIDTYTGFYFR</sequence>
<organism evidence="10 11">
    <name type="scientific">Candidatus Magnetoglobus multicellularis str. Araruama</name>
    <dbReference type="NCBI Taxonomy" id="890399"/>
    <lineage>
        <taxon>Bacteria</taxon>
        <taxon>Pseudomonadati</taxon>
        <taxon>Thermodesulfobacteriota</taxon>
        <taxon>Desulfobacteria</taxon>
        <taxon>Desulfobacterales</taxon>
        <taxon>Desulfobacteraceae</taxon>
        <taxon>Candidatus Magnetoglobus</taxon>
    </lineage>
</organism>
<keyword evidence="2" id="KW-0479">Metal-binding</keyword>
<dbReference type="GO" id="GO:0051607">
    <property type="term" value="P:defense response to virus"/>
    <property type="evidence" value="ECO:0007669"/>
    <property type="project" value="UniProtKB-KW"/>
</dbReference>
<keyword evidence="1" id="KW-0540">Nuclease</keyword>
<gene>
    <name evidence="10" type="ORF">OMM_03369</name>
</gene>
<dbReference type="EMBL" id="ATBP01000455">
    <property type="protein sequence ID" value="ETR70256.1"/>
    <property type="molecule type" value="Genomic_DNA"/>
</dbReference>
<protein>
    <submittedName>
        <fullName evidence="10">CRISP-associated protein Cas1</fullName>
    </submittedName>
</protein>
<accession>A0A1V1P665</accession>
<comment type="caution">
    <text evidence="10">The sequence shown here is derived from an EMBL/GenBank/DDBJ whole genome shotgun (WGS) entry which is preliminary data.</text>
</comment>
<keyword evidence="7" id="KW-0238">DNA-binding</keyword>
<dbReference type="InterPro" id="IPR042206">
    <property type="entry name" value="CRISPR-assoc_Cas1_C"/>
</dbReference>
<dbReference type="Pfam" id="PF01867">
    <property type="entry name" value="Cas_Cas1"/>
    <property type="match status" value="1"/>
</dbReference>
<dbReference type="InterPro" id="IPR002729">
    <property type="entry name" value="CRISPR-assoc_Cas1"/>
</dbReference>
<evidence type="ECO:0000256" key="6">
    <source>
        <dbReference type="ARBA" id="ARBA00023118"/>
    </source>
</evidence>
<keyword evidence="6" id="KW-0051">Antiviral defense</keyword>
<dbReference type="PANTHER" id="PTHR34353:SF2">
    <property type="entry name" value="CRISPR-ASSOCIATED ENDONUCLEASE CAS1 1"/>
    <property type="match status" value="1"/>
</dbReference>
<dbReference type="GO" id="GO:0004519">
    <property type="term" value="F:endonuclease activity"/>
    <property type="evidence" value="ECO:0007669"/>
    <property type="project" value="UniProtKB-KW"/>
</dbReference>
<proteinExistence type="predicted"/>
<evidence type="ECO:0000313" key="10">
    <source>
        <dbReference type="EMBL" id="ETR70256.1"/>
    </source>
</evidence>
<dbReference type="InterPro" id="IPR050646">
    <property type="entry name" value="Cas1"/>
</dbReference>
<evidence type="ECO:0000256" key="9">
    <source>
        <dbReference type="ARBA" id="ARBA00038592"/>
    </source>
</evidence>
<evidence type="ECO:0000313" key="11">
    <source>
        <dbReference type="Proteomes" id="UP000189670"/>
    </source>
</evidence>
<evidence type="ECO:0000256" key="4">
    <source>
        <dbReference type="ARBA" id="ARBA00022801"/>
    </source>
</evidence>
<keyword evidence="3" id="KW-0255">Endonuclease</keyword>